<dbReference type="PANTHER" id="PTHR43239">
    <property type="entry name" value="UPF0734 PROTEIN DDB_G0273871/DDB_G0273177"/>
    <property type="match status" value="1"/>
</dbReference>
<dbReference type="SUPFAM" id="SSF54909">
    <property type="entry name" value="Dimeric alpha+beta barrel"/>
    <property type="match status" value="1"/>
</dbReference>
<reference evidence="2" key="1">
    <citation type="submission" date="2023-07" db="EMBL/GenBank/DDBJ databases">
        <title>Dyadobacter sp. nov 'subterranea' isolated from contaminted grondwater.</title>
        <authorList>
            <person name="Szabo I."/>
            <person name="Al-Omari J."/>
            <person name="Szerdahelyi S.G."/>
            <person name="Rado J."/>
        </authorList>
    </citation>
    <scope>NUCLEOTIDE SEQUENCE [LARGE SCALE GENOMIC DNA]</scope>
    <source>
        <strain evidence="2">UP-52</strain>
    </source>
</reference>
<accession>A0ABR9WET1</accession>
<organism evidence="1 2">
    <name type="scientific">Dyadobacter subterraneus</name>
    <dbReference type="NCBI Taxonomy" id="2773304"/>
    <lineage>
        <taxon>Bacteria</taxon>
        <taxon>Pseudomonadati</taxon>
        <taxon>Bacteroidota</taxon>
        <taxon>Cytophagia</taxon>
        <taxon>Cytophagales</taxon>
        <taxon>Spirosomataceae</taxon>
        <taxon>Dyadobacter</taxon>
    </lineage>
</organism>
<dbReference type="InterPro" id="IPR052996">
    <property type="entry name" value="Carb_Metab_Mutarotase"/>
</dbReference>
<dbReference type="InterPro" id="IPR011008">
    <property type="entry name" value="Dimeric_a/b-barrel"/>
</dbReference>
<dbReference type="EMBL" id="JACYGY010000001">
    <property type="protein sequence ID" value="MBE9462709.1"/>
    <property type="molecule type" value="Genomic_DNA"/>
</dbReference>
<dbReference type="InterPro" id="IPR008000">
    <property type="entry name" value="Rham/fucose_mutarotase"/>
</dbReference>
<comment type="caution">
    <text evidence="1">The sequence shown here is derived from an EMBL/GenBank/DDBJ whole genome shotgun (WGS) entry which is preliminary data.</text>
</comment>
<sequence>MKKFCLALDLKDDHELIEQYDQLHKTENAWPEITRSITDGGISNMEIYRTGNRLFMIMETSDDFDFNNKAMADAANPKVQQWEELMWKFQQPLEWAAPGEKWVLMDQIYKIVP</sequence>
<name>A0ABR9WET1_9BACT</name>
<dbReference type="Pfam" id="PF05336">
    <property type="entry name" value="rhaM"/>
    <property type="match status" value="1"/>
</dbReference>
<protein>
    <submittedName>
        <fullName evidence="1">L-rhamnose mutarotase</fullName>
    </submittedName>
</protein>
<evidence type="ECO:0000313" key="2">
    <source>
        <dbReference type="Proteomes" id="UP000634134"/>
    </source>
</evidence>
<dbReference type="Proteomes" id="UP000634134">
    <property type="component" value="Unassembled WGS sequence"/>
</dbReference>
<dbReference type="RefSeq" id="WP_194120896.1">
    <property type="nucleotide sequence ID" value="NZ_JACYGY010000001.1"/>
</dbReference>
<dbReference type="PANTHER" id="PTHR43239:SF1">
    <property type="entry name" value="UPF0734 PROTEIN DDB_G0273871_DDB_G0273177"/>
    <property type="match status" value="1"/>
</dbReference>
<gene>
    <name evidence="1" type="ORF">IEE83_12520</name>
</gene>
<proteinExistence type="predicted"/>
<dbReference type="Gene3D" id="3.30.70.100">
    <property type="match status" value="1"/>
</dbReference>
<keyword evidence="2" id="KW-1185">Reference proteome</keyword>
<evidence type="ECO:0000313" key="1">
    <source>
        <dbReference type="EMBL" id="MBE9462709.1"/>
    </source>
</evidence>